<evidence type="ECO:0000256" key="2">
    <source>
        <dbReference type="SAM" id="Phobius"/>
    </source>
</evidence>
<evidence type="ECO:0000256" key="1">
    <source>
        <dbReference type="SAM" id="MobiDB-lite"/>
    </source>
</evidence>
<reference evidence="3" key="1">
    <citation type="submission" date="2014-12" db="EMBL/GenBank/DDBJ databases">
        <title>Insight into the proteome of Arion vulgaris.</title>
        <authorList>
            <person name="Aradska J."/>
            <person name="Bulat T."/>
            <person name="Smidak R."/>
            <person name="Sarate P."/>
            <person name="Gangsoo J."/>
            <person name="Sialana F."/>
            <person name="Bilban M."/>
            <person name="Lubec G."/>
        </authorList>
    </citation>
    <scope>NUCLEOTIDE SEQUENCE</scope>
    <source>
        <tissue evidence="3">Skin</tissue>
    </source>
</reference>
<keyword evidence="2" id="KW-0472">Membrane</keyword>
<feature type="non-terminal residue" evidence="3">
    <location>
        <position position="1"/>
    </location>
</feature>
<feature type="region of interest" description="Disordered" evidence="1">
    <location>
        <begin position="73"/>
        <end position="185"/>
    </location>
</feature>
<sequence length="185" mass="20569">TTTTTTTTTPKPTTTTAAKTYTRTDDDPNLPWIIIAALLGALFLGLLSYMLWRYGRLCLHACENLNCGKNCKGRPSNRIKVAERPPPEIRREPIQKQKPPSRPPSEAPSEEKEIPPEEPGFLFGFWKTRYPNDDLKTAPDPKSLPAPGDMDYHYPHTYDPVITTAPEAPPAQSSADPAKKNCVIQ</sequence>
<keyword evidence="2" id="KW-0812">Transmembrane</keyword>
<gene>
    <name evidence="3" type="primary">ORF47363</name>
</gene>
<evidence type="ECO:0000313" key="3">
    <source>
        <dbReference type="EMBL" id="CEK63152.1"/>
    </source>
</evidence>
<feature type="region of interest" description="Disordered" evidence="1">
    <location>
        <begin position="1"/>
        <end position="23"/>
    </location>
</feature>
<feature type="compositionally biased region" description="Basic and acidic residues" evidence="1">
    <location>
        <begin position="80"/>
        <end position="95"/>
    </location>
</feature>
<feature type="transmembrane region" description="Helical" evidence="2">
    <location>
        <begin position="30"/>
        <end position="52"/>
    </location>
</feature>
<keyword evidence="2" id="KW-1133">Transmembrane helix</keyword>
<accession>A0A0B6Z453</accession>
<dbReference type="AlphaFoldDB" id="A0A0B6Z453"/>
<feature type="compositionally biased region" description="Low complexity" evidence="1">
    <location>
        <begin position="1"/>
        <end position="21"/>
    </location>
</feature>
<name>A0A0B6Z453_9EUPU</name>
<organism evidence="3">
    <name type="scientific">Arion vulgaris</name>
    <dbReference type="NCBI Taxonomy" id="1028688"/>
    <lineage>
        <taxon>Eukaryota</taxon>
        <taxon>Metazoa</taxon>
        <taxon>Spiralia</taxon>
        <taxon>Lophotrochozoa</taxon>
        <taxon>Mollusca</taxon>
        <taxon>Gastropoda</taxon>
        <taxon>Heterobranchia</taxon>
        <taxon>Euthyneura</taxon>
        <taxon>Panpulmonata</taxon>
        <taxon>Eupulmonata</taxon>
        <taxon>Stylommatophora</taxon>
        <taxon>Helicina</taxon>
        <taxon>Arionoidea</taxon>
        <taxon>Arionidae</taxon>
        <taxon>Arion</taxon>
    </lineage>
</organism>
<dbReference type="EMBL" id="HACG01016287">
    <property type="protein sequence ID" value="CEK63152.1"/>
    <property type="molecule type" value="Transcribed_RNA"/>
</dbReference>
<protein>
    <submittedName>
        <fullName evidence="3">Uncharacterized protein</fullName>
    </submittedName>
</protein>
<feature type="compositionally biased region" description="Basic and acidic residues" evidence="1">
    <location>
        <begin position="130"/>
        <end position="139"/>
    </location>
</feature>
<proteinExistence type="predicted"/>